<gene>
    <name evidence="3" type="ORF">BDP27DRAFT_1424199</name>
</gene>
<sequence>MSAGNIREIVVSNNGMYDASIYIITGAGTPYALKPQVEANEHDVAFDLSKVAGLRNGDSIQVRVVSGQAVACTDPTIFTYNRNNLKDAATFALAGTAQAPIISFQAPFCMPVEPTIRAVADPKPLQSYTVTWSGASASVPLPSPPLENVTRSSATECYSPTSSSSAESVIAGPELDCSVPAPKTPIAEPKRTHARSPSPTQLKSLLLIRRKSLDLTKYIVPATPSLPTSDAADLDKLRVDINETRYLVVQIQNQVMEHHNEIAQLTLEIRDAASKQAASQKTMEAMLQQIISTQSAAPSFATSHGSELDNLRADVNETRDMVMQIQSRDEITQLTTEIREVASRQAASQKMTEDILQLIVSNQSAAAPSYSTTDASELVDLRADVNETKDIVMQIHNRNEITQLTTEIREVASWQSASQKMTEDILQYIVSNQSAASSFPATDGSELVNLRSDVNEIKDIVAQIQNRDETTQVITEIREEANKLAASQRTMENMLQEIVSNQWTAPFTIDNSEIVDLRADVNEIRDIVMQVQNRDESTQVATEIRELANRQAASQKMTEDILQYIVSNQSAAPSFPTADDSELVNLRADVNETKDIVTQIQNGEEIAQLTTEIREMANCQAISQKTTADILQLIVSNQSVTPAFPTTDGSELVNLREEINETREIVRQIRNRDEIAQLTTEIREVANRQAASQKTLEDMLQHIILKQNQVQDDGDSKPSLNRPRANSSVESLQQATSFVSAASVAARAQTSFAARAQTSFATLAQPTAQYVQYTLARAPSPAHSQHTLESGYTLQQATTASVPAQVSISALPQPAATSATQYMQYTLARAPSPAPPAKATAIPVQMSTGRLGEVDFRNDADWSGLAHNFNGINASSPSSIYLMLTPSQESSLLHAGVGVAN</sequence>
<feature type="coiled-coil region" evidence="1">
    <location>
        <begin position="248"/>
        <end position="275"/>
    </location>
</feature>
<accession>A0A9P5PQD8</accession>
<evidence type="ECO:0000313" key="4">
    <source>
        <dbReference type="Proteomes" id="UP000772434"/>
    </source>
</evidence>
<dbReference type="AlphaFoldDB" id="A0A9P5PQD8"/>
<protein>
    <submittedName>
        <fullName evidence="3">Uncharacterized protein</fullName>
    </submittedName>
</protein>
<keyword evidence="1" id="KW-0175">Coiled coil</keyword>
<organism evidence="3 4">
    <name type="scientific">Rhodocollybia butyracea</name>
    <dbReference type="NCBI Taxonomy" id="206335"/>
    <lineage>
        <taxon>Eukaryota</taxon>
        <taxon>Fungi</taxon>
        <taxon>Dikarya</taxon>
        <taxon>Basidiomycota</taxon>
        <taxon>Agaricomycotina</taxon>
        <taxon>Agaricomycetes</taxon>
        <taxon>Agaricomycetidae</taxon>
        <taxon>Agaricales</taxon>
        <taxon>Marasmiineae</taxon>
        <taxon>Omphalotaceae</taxon>
        <taxon>Rhodocollybia</taxon>
    </lineage>
</organism>
<dbReference type="EMBL" id="JADNRY010000093">
    <property type="protein sequence ID" value="KAF9066050.1"/>
    <property type="molecule type" value="Genomic_DNA"/>
</dbReference>
<reference evidence="3" key="1">
    <citation type="submission" date="2020-11" db="EMBL/GenBank/DDBJ databases">
        <authorList>
            <consortium name="DOE Joint Genome Institute"/>
            <person name="Ahrendt S."/>
            <person name="Riley R."/>
            <person name="Andreopoulos W."/>
            <person name="Labutti K."/>
            <person name="Pangilinan J."/>
            <person name="Ruiz-Duenas F.J."/>
            <person name="Barrasa J.M."/>
            <person name="Sanchez-Garcia M."/>
            <person name="Camarero S."/>
            <person name="Miyauchi S."/>
            <person name="Serrano A."/>
            <person name="Linde D."/>
            <person name="Babiker R."/>
            <person name="Drula E."/>
            <person name="Ayuso-Fernandez I."/>
            <person name="Pacheco R."/>
            <person name="Padilla G."/>
            <person name="Ferreira P."/>
            <person name="Barriuso J."/>
            <person name="Kellner H."/>
            <person name="Castanera R."/>
            <person name="Alfaro M."/>
            <person name="Ramirez L."/>
            <person name="Pisabarro A.G."/>
            <person name="Kuo A."/>
            <person name="Tritt A."/>
            <person name="Lipzen A."/>
            <person name="He G."/>
            <person name="Yan M."/>
            <person name="Ng V."/>
            <person name="Cullen D."/>
            <person name="Martin F."/>
            <person name="Rosso M.-N."/>
            <person name="Henrissat B."/>
            <person name="Hibbett D."/>
            <person name="Martinez A.T."/>
            <person name="Grigoriev I.V."/>
        </authorList>
    </citation>
    <scope>NUCLEOTIDE SEQUENCE</scope>
    <source>
        <strain evidence="3">AH 40177</strain>
    </source>
</reference>
<evidence type="ECO:0000256" key="2">
    <source>
        <dbReference type="SAM" id="MobiDB-lite"/>
    </source>
</evidence>
<name>A0A9P5PQD8_9AGAR</name>
<dbReference type="Proteomes" id="UP000772434">
    <property type="component" value="Unassembled WGS sequence"/>
</dbReference>
<evidence type="ECO:0000313" key="3">
    <source>
        <dbReference type="EMBL" id="KAF9066050.1"/>
    </source>
</evidence>
<proteinExistence type="predicted"/>
<evidence type="ECO:0000256" key="1">
    <source>
        <dbReference type="SAM" id="Coils"/>
    </source>
</evidence>
<keyword evidence="4" id="KW-1185">Reference proteome</keyword>
<feature type="coiled-coil region" evidence="1">
    <location>
        <begin position="447"/>
        <end position="497"/>
    </location>
</feature>
<feature type="region of interest" description="Disordered" evidence="2">
    <location>
        <begin position="708"/>
        <end position="727"/>
    </location>
</feature>
<comment type="caution">
    <text evidence="3">The sequence shown here is derived from an EMBL/GenBank/DDBJ whole genome shotgun (WGS) entry which is preliminary data.</text>
</comment>